<dbReference type="Proteomes" id="UP001142393">
    <property type="component" value="Unassembled WGS sequence"/>
</dbReference>
<organism evidence="1 2">
    <name type="scientific">Lentinula detonsa</name>
    <dbReference type="NCBI Taxonomy" id="2804962"/>
    <lineage>
        <taxon>Eukaryota</taxon>
        <taxon>Fungi</taxon>
        <taxon>Dikarya</taxon>
        <taxon>Basidiomycota</taxon>
        <taxon>Agaricomycotina</taxon>
        <taxon>Agaricomycetes</taxon>
        <taxon>Agaricomycetidae</taxon>
        <taxon>Agaricales</taxon>
        <taxon>Marasmiineae</taxon>
        <taxon>Omphalotaceae</taxon>
        <taxon>Lentinula</taxon>
    </lineage>
</organism>
<keyword evidence="2" id="KW-1185">Reference proteome</keyword>
<gene>
    <name evidence="1" type="ORF">DFH05DRAFT_1485412</name>
</gene>
<evidence type="ECO:0000313" key="2">
    <source>
        <dbReference type="Proteomes" id="UP001142393"/>
    </source>
</evidence>
<dbReference type="EMBL" id="JANVFU010000004">
    <property type="protein sequence ID" value="KAJ3746482.1"/>
    <property type="molecule type" value="Genomic_DNA"/>
</dbReference>
<comment type="caution">
    <text evidence="1">The sequence shown here is derived from an EMBL/GenBank/DDBJ whole genome shotgun (WGS) entry which is preliminary data.</text>
</comment>
<evidence type="ECO:0000313" key="1">
    <source>
        <dbReference type="EMBL" id="KAJ3746482.1"/>
    </source>
</evidence>
<reference evidence="1 2" key="1">
    <citation type="journal article" date="2023" name="Proc. Natl. Acad. Sci. U.S.A.">
        <title>A global phylogenomic analysis of the shiitake genus Lentinula.</title>
        <authorList>
            <person name="Sierra-Patev S."/>
            <person name="Min B."/>
            <person name="Naranjo-Ortiz M."/>
            <person name="Looney B."/>
            <person name="Konkel Z."/>
            <person name="Slot J.C."/>
            <person name="Sakamoto Y."/>
            <person name="Steenwyk J.L."/>
            <person name="Rokas A."/>
            <person name="Carro J."/>
            <person name="Camarero S."/>
            <person name="Ferreira P."/>
            <person name="Molpeceres G."/>
            <person name="Ruiz-Duenas F.J."/>
            <person name="Serrano A."/>
            <person name="Henrissat B."/>
            <person name="Drula E."/>
            <person name="Hughes K.W."/>
            <person name="Mata J.L."/>
            <person name="Ishikawa N.K."/>
            <person name="Vargas-Isla R."/>
            <person name="Ushijima S."/>
            <person name="Smith C.A."/>
            <person name="Donoghue J."/>
            <person name="Ahrendt S."/>
            <person name="Andreopoulos W."/>
            <person name="He G."/>
            <person name="LaButti K."/>
            <person name="Lipzen A."/>
            <person name="Ng V."/>
            <person name="Riley R."/>
            <person name="Sandor L."/>
            <person name="Barry K."/>
            <person name="Martinez A.T."/>
            <person name="Xiao Y."/>
            <person name="Gibbons J.G."/>
            <person name="Terashima K."/>
            <person name="Grigoriev I.V."/>
            <person name="Hibbett D."/>
        </authorList>
    </citation>
    <scope>NUCLEOTIDE SEQUENCE [LARGE SCALE GENOMIC DNA]</scope>
    <source>
        <strain evidence="1 2">TFB7810</strain>
    </source>
</reference>
<protein>
    <submittedName>
        <fullName evidence="1">Uncharacterized protein</fullName>
    </submittedName>
</protein>
<sequence length="158" mass="16734">MALREYSLRLQKGITGGFAPPTPSFIATITRPIDSDSLNITSASRPDGTPELQSFAPKTLTLGHAAQLTGVSTSAEALIDELHGILKQLPTEQPPGSEDIYGLDTSIFWGSDDLQWVNGGMNGVNGQPGSSSVQATPEQKAQFKRAVEIVEVLVGEAQ</sequence>
<name>A0A9W8TZL5_9AGAR</name>
<proteinExistence type="predicted"/>
<dbReference type="AlphaFoldDB" id="A0A9W8TZL5"/>
<accession>A0A9W8TZL5</accession>